<dbReference type="EMBL" id="MRVI01000001">
    <property type="protein sequence ID" value="OOC62825.1"/>
    <property type="molecule type" value="Genomic_DNA"/>
</dbReference>
<evidence type="ECO:0000313" key="9">
    <source>
        <dbReference type="EMBL" id="ANY75012.1"/>
    </source>
</evidence>
<evidence type="ECO:0000259" key="8">
    <source>
        <dbReference type="PROSITE" id="PS50156"/>
    </source>
</evidence>
<dbReference type="RefSeq" id="WP_077567587.1">
    <property type="nucleotide sequence ID" value="NZ_CP016809.1"/>
</dbReference>
<evidence type="ECO:0000313" key="11">
    <source>
        <dbReference type="Proteomes" id="UP000189059"/>
    </source>
</evidence>
<dbReference type="InterPro" id="IPR023908">
    <property type="entry name" value="xxxLxxG_rpt"/>
</dbReference>
<evidence type="ECO:0000256" key="6">
    <source>
        <dbReference type="ARBA" id="ARBA00023136"/>
    </source>
</evidence>
<protein>
    <recommendedName>
        <fullName evidence="8">SSD domain-containing protein</fullName>
    </recommendedName>
</protein>
<keyword evidence="4 7" id="KW-0812">Transmembrane</keyword>
<evidence type="ECO:0000256" key="2">
    <source>
        <dbReference type="ARBA" id="ARBA00010157"/>
    </source>
</evidence>
<feature type="transmembrane region" description="Helical" evidence="7">
    <location>
        <begin position="311"/>
        <end position="335"/>
    </location>
</feature>
<keyword evidence="11" id="KW-1185">Reference proteome</keyword>
<dbReference type="AlphaFoldDB" id="A0A1B2E528"/>
<feature type="transmembrane region" description="Helical" evidence="7">
    <location>
        <begin position="872"/>
        <end position="891"/>
    </location>
</feature>
<feature type="transmembrane region" description="Helical" evidence="7">
    <location>
        <begin position="183"/>
        <end position="200"/>
    </location>
</feature>
<feature type="transmembrane region" description="Helical" evidence="7">
    <location>
        <begin position="898"/>
        <end position="922"/>
    </location>
</feature>
<dbReference type="EMBL" id="CP016809">
    <property type="protein sequence ID" value="ANY75012.1"/>
    <property type="molecule type" value="Genomic_DNA"/>
</dbReference>
<reference evidence="10 11" key="2">
    <citation type="submission" date="2016-12" db="EMBL/GenBank/DDBJ databases">
        <title>Genome sequencing and description of Paenibacillus sp. nov. from high altitude lake in the Indian Trans- Himalayas.</title>
        <authorList>
            <person name="Kiran S."/>
            <person name="Swarnkar M.K."/>
            <person name="Rana A."/>
            <person name="Tewari R."/>
            <person name="Gulati A."/>
        </authorList>
    </citation>
    <scope>NUCLEOTIDE SEQUENCE [LARGE SCALE GENOMIC DNA]</scope>
    <source>
        <strain evidence="10 11">IHBB 9951</strain>
    </source>
</reference>
<dbReference type="PANTHER" id="PTHR33406">
    <property type="entry name" value="MEMBRANE PROTEIN MJ1562-RELATED"/>
    <property type="match status" value="1"/>
</dbReference>
<organism evidence="9">
    <name type="scientific">Paenibacillus ihbetae</name>
    <dbReference type="NCBI Taxonomy" id="1870820"/>
    <lineage>
        <taxon>Bacteria</taxon>
        <taxon>Bacillati</taxon>
        <taxon>Bacillota</taxon>
        <taxon>Bacilli</taxon>
        <taxon>Bacillales</taxon>
        <taxon>Paenibacillaceae</taxon>
        <taxon>Paenibacillus</taxon>
    </lineage>
</organism>
<comment type="similarity">
    <text evidence="2">Belongs to the resistance-nodulation-cell division (RND) (TC 2.A.6) family. MmpL subfamily.</text>
</comment>
<feature type="transmembrane region" description="Helical" evidence="7">
    <location>
        <begin position="934"/>
        <end position="953"/>
    </location>
</feature>
<dbReference type="PANTHER" id="PTHR33406:SF6">
    <property type="entry name" value="MEMBRANE PROTEIN YDGH-RELATED"/>
    <property type="match status" value="1"/>
</dbReference>
<feature type="transmembrane region" description="Helical" evidence="7">
    <location>
        <begin position="974"/>
        <end position="993"/>
    </location>
</feature>
<feature type="domain" description="SSD" evidence="8">
    <location>
        <begin position="207"/>
        <end position="336"/>
    </location>
</feature>
<feature type="transmembrane region" description="Helical" evidence="7">
    <location>
        <begin position="999"/>
        <end position="1023"/>
    </location>
</feature>
<dbReference type="Gene3D" id="1.20.1640.10">
    <property type="entry name" value="Multidrug efflux transporter AcrB transmembrane domain"/>
    <property type="match status" value="2"/>
</dbReference>
<feature type="domain" description="SSD" evidence="8">
    <location>
        <begin position="901"/>
        <end position="1028"/>
    </location>
</feature>
<feature type="transmembrane region" description="Helical" evidence="7">
    <location>
        <begin position="284"/>
        <end position="305"/>
    </location>
</feature>
<dbReference type="NCBIfam" id="TIGR03057">
    <property type="entry name" value="xxxLxxG_by_4"/>
    <property type="match status" value="1"/>
</dbReference>
<dbReference type="InterPro" id="IPR000731">
    <property type="entry name" value="SSD"/>
</dbReference>
<dbReference type="InterPro" id="IPR011049">
    <property type="entry name" value="Serralysin-like_metalloprot_C"/>
</dbReference>
<dbReference type="Gene3D" id="1.10.287.950">
    <property type="entry name" value="Methyl-accepting chemotaxis protein"/>
    <property type="match status" value="1"/>
</dbReference>
<evidence type="ECO:0000256" key="4">
    <source>
        <dbReference type="ARBA" id="ARBA00022692"/>
    </source>
</evidence>
<evidence type="ECO:0000256" key="5">
    <source>
        <dbReference type="ARBA" id="ARBA00022989"/>
    </source>
</evidence>
<dbReference type="Pfam" id="PF03176">
    <property type="entry name" value="MMPL"/>
    <property type="match status" value="2"/>
</dbReference>
<dbReference type="OrthoDB" id="9782006at2"/>
<dbReference type="KEGG" id="pib:BBD41_21945"/>
<proteinExistence type="inferred from homology"/>
<reference evidence="9" key="1">
    <citation type="submission" date="2016-08" db="EMBL/GenBank/DDBJ databases">
        <title>Complete Genome Seqeunce of Paenibacillus sp. nov. IHBB 9852 from high altitute lake of Indian trans-Himalayas.</title>
        <authorList>
            <person name="Kiran S."/>
            <person name="Swarnkar M.K."/>
            <person name="Rana A."/>
            <person name="Tewari R."/>
            <person name="Gulati A."/>
        </authorList>
    </citation>
    <scope>NUCLEOTIDE SEQUENCE [LARGE SCALE GENOMIC DNA]</scope>
    <source>
        <strain evidence="9">IHBB 9852</strain>
    </source>
</reference>
<dbReference type="SUPFAM" id="SSF101967">
    <property type="entry name" value="Adhesin YadA, collagen-binding domain"/>
    <property type="match status" value="1"/>
</dbReference>
<evidence type="ECO:0000313" key="10">
    <source>
        <dbReference type="EMBL" id="OOC62825.1"/>
    </source>
</evidence>
<dbReference type="Proteomes" id="UP000189059">
    <property type="component" value="Unassembled WGS sequence"/>
</dbReference>
<keyword evidence="5 7" id="KW-1133">Transmembrane helix</keyword>
<keyword evidence="6 7" id="KW-0472">Membrane</keyword>
<keyword evidence="3" id="KW-1003">Cell membrane</keyword>
<name>A0A1B2E528_9BACL</name>
<feature type="transmembrane region" description="Helical" evidence="7">
    <location>
        <begin position="366"/>
        <end position="385"/>
    </location>
</feature>
<gene>
    <name evidence="10" type="ORF">BBD40_13700</name>
    <name evidence="9" type="ORF">BBD41_21945</name>
</gene>
<dbReference type="InterPro" id="IPR004869">
    <property type="entry name" value="MMPL_dom"/>
</dbReference>
<dbReference type="PROSITE" id="PS50156">
    <property type="entry name" value="SSD"/>
    <property type="match status" value="2"/>
</dbReference>
<dbReference type="SUPFAM" id="SSF82866">
    <property type="entry name" value="Multidrug efflux transporter AcrB transmembrane domain"/>
    <property type="match status" value="2"/>
</dbReference>
<dbReference type="InterPro" id="IPR050545">
    <property type="entry name" value="Mycobact_MmpL"/>
</dbReference>
<evidence type="ECO:0000256" key="7">
    <source>
        <dbReference type="SAM" id="Phobius"/>
    </source>
</evidence>
<dbReference type="GO" id="GO:0005886">
    <property type="term" value="C:plasma membrane"/>
    <property type="evidence" value="ECO:0007669"/>
    <property type="project" value="UniProtKB-SubCell"/>
</dbReference>
<sequence>MKAILKARWLIIVLWLAAAVSLFLTAPSMADLVREKGQLSVPDGYTSSRAAEMLKEASGGEGGETLHQVALVFHNPDGLSDADKESIKQGIQSLNDRKESLNIDSINEPFTQKELEDTLIAKDGKTIMTALQVSGGQEAVKALPEQVDQILQGVSAEHYLTSEGLINEDTIVSSEEGLKKTEYITVIFILLILFIVFRSFVAPFVPLLTVGLSYIVSQSVVSFLVDRFDFPISTFTQIFMVAVMFGIGTDYCILLISRFKEELTASDDTKSAIIETYRKAGGTVFYSGLAVFVGFIAIGLSKFILYKSAVAVAVGIAVMLLALITVVPFFMAVLGKKLFWPSRGKLEHSENKLWGAAGSFSLKRPWAALLVVAVIVAPFLATYSGKLSFNSLEEIGPSYESVKGFNIISDSFGPGQSMPSTIVIKNDDEMDTAEYMGLAEKISREVEKVEGVSSIRSLSRPTGEQIHDFLIPTQVKTLNEGLTETNDGLAQIQSGLSEAGKQLSENAPKLNEAAAGAKELTKGTAELKAGMNELAQGLKAIEQGIKSGSVGAGEIESGLTQAAQSAKELANAHAKLLEGYKQLDTGLAALNGGVNGIQEQLGSVAAALKGLEASFSGLENSHPEIIQDMNYQTIKGTVTQTAAGTAELAAGLGQLSEQMKGAAAGLSEANKGYAQAAAGQTALANGLQKLAAGIGELKSGLSQAADGQGRIVNQIPSITGGLDQLQGGQQQLADGFGDLTGQLGELTEGLNSSADGLKQITDGLSSAQDYLQQIQDLQDDELSGFFIPQEALENDEMQTVFDTYLSDNRKVMTLDVVLSTNPYSEEALGSVEQIEAAVARAVKDTKLENAEVAISGITSTNHDLQSISDEDYTRTVILMLSGIFIILVVLLRSIVMPIYLIISLVITYFTSVGVTEMIFVHGLGYSGITWATPFFSFVMLIALGVDYSIFLMARFNENKSWDVKDAILHAMRNMGTVILSAVVILGGTFAAMYPSGVLSMMQIATVVLVGLVLYALVFLPFFVPVMVRIFGRANWWPFTPKERSSESSQPGQHVGM</sequence>
<evidence type="ECO:0000256" key="1">
    <source>
        <dbReference type="ARBA" id="ARBA00004651"/>
    </source>
</evidence>
<accession>A0A1B2E528</accession>
<evidence type="ECO:0000256" key="3">
    <source>
        <dbReference type="ARBA" id="ARBA00022475"/>
    </source>
</evidence>
<comment type="subcellular location">
    <subcellularLocation>
        <location evidence="1">Cell membrane</location>
        <topology evidence="1">Multi-pass membrane protein</topology>
    </subcellularLocation>
</comment>
<feature type="transmembrane region" description="Helical" evidence="7">
    <location>
        <begin position="207"/>
        <end position="225"/>
    </location>
</feature>
<feature type="transmembrane region" description="Helical" evidence="7">
    <location>
        <begin position="237"/>
        <end position="256"/>
    </location>
</feature>